<evidence type="ECO:0000313" key="2">
    <source>
        <dbReference type="Ensembl" id="ENSUPAP00010019270.1"/>
    </source>
</evidence>
<proteinExistence type="predicted"/>
<dbReference type="InterPro" id="IPR013289">
    <property type="entry name" value="CBFA2T1/2/3"/>
</dbReference>
<dbReference type="PANTHER" id="PTHR10379:SF5">
    <property type="entry name" value="PROTEIN CBFA2T1"/>
    <property type="match status" value="1"/>
</dbReference>
<keyword evidence="3" id="KW-1185">Reference proteome</keyword>
<dbReference type="Proteomes" id="UP000694417">
    <property type="component" value="Unplaced"/>
</dbReference>
<reference evidence="2" key="1">
    <citation type="submission" date="2025-08" db="UniProtKB">
        <authorList>
            <consortium name="Ensembl"/>
        </authorList>
    </citation>
    <scope>IDENTIFICATION</scope>
</reference>
<feature type="compositionally biased region" description="Low complexity" evidence="1">
    <location>
        <begin position="41"/>
        <end position="71"/>
    </location>
</feature>
<dbReference type="Ensembl" id="ENSUPAT00010021931.1">
    <property type="protein sequence ID" value="ENSUPAP00010019270.1"/>
    <property type="gene ID" value="ENSUPAG00010014181.1"/>
</dbReference>
<protein>
    <submittedName>
        <fullName evidence="2">RUNX1 partner transcriptional co-repressor 1</fullName>
    </submittedName>
</protein>
<dbReference type="PANTHER" id="PTHR10379">
    <property type="entry name" value="MTG8 ETO EIGHT TWENTY ONE PROTEIN"/>
    <property type="match status" value="1"/>
</dbReference>
<dbReference type="GO" id="GO:0003714">
    <property type="term" value="F:transcription corepressor activity"/>
    <property type="evidence" value="ECO:0007669"/>
    <property type="project" value="InterPro"/>
</dbReference>
<organism evidence="2 3">
    <name type="scientific">Urocitellus parryii</name>
    <name type="common">Arctic ground squirrel</name>
    <name type="synonym">Spermophilus parryii</name>
    <dbReference type="NCBI Taxonomy" id="9999"/>
    <lineage>
        <taxon>Eukaryota</taxon>
        <taxon>Metazoa</taxon>
        <taxon>Chordata</taxon>
        <taxon>Craniata</taxon>
        <taxon>Vertebrata</taxon>
        <taxon>Euteleostomi</taxon>
        <taxon>Mammalia</taxon>
        <taxon>Eutheria</taxon>
        <taxon>Euarchontoglires</taxon>
        <taxon>Glires</taxon>
        <taxon>Rodentia</taxon>
        <taxon>Sciuromorpha</taxon>
        <taxon>Sciuridae</taxon>
        <taxon>Xerinae</taxon>
        <taxon>Marmotini</taxon>
        <taxon>Urocitellus</taxon>
    </lineage>
</organism>
<dbReference type="GO" id="GO:0005634">
    <property type="term" value="C:nucleus"/>
    <property type="evidence" value="ECO:0007669"/>
    <property type="project" value="TreeGrafter"/>
</dbReference>
<feature type="region of interest" description="Disordered" evidence="1">
    <location>
        <begin position="1"/>
        <end position="71"/>
    </location>
</feature>
<evidence type="ECO:0000256" key="1">
    <source>
        <dbReference type="SAM" id="MobiDB-lite"/>
    </source>
</evidence>
<gene>
    <name evidence="2" type="primary">RUNX1T1</name>
</gene>
<dbReference type="AlphaFoldDB" id="A0A8D2HNS1"/>
<name>A0A8D2HNS1_UROPR</name>
<reference evidence="2" key="2">
    <citation type="submission" date="2025-09" db="UniProtKB">
        <authorList>
            <consortium name="Ensembl"/>
        </authorList>
    </citation>
    <scope>IDENTIFICATION</scope>
</reference>
<evidence type="ECO:0000313" key="3">
    <source>
        <dbReference type="Proteomes" id="UP000694417"/>
    </source>
</evidence>
<dbReference type="GeneTree" id="ENSGT00950000183176"/>
<sequence length="71" mass="7720">MLNFFYRTEKHSTMPDSPVDVKTQSRLTPPTMPPPPTTQGAPRTSSFTPTTSATPRSTTPGTPSTIETTPR</sequence>
<accession>A0A8D2HNS1</accession>